<keyword evidence="4" id="KW-1185">Reference proteome</keyword>
<evidence type="ECO:0000256" key="1">
    <source>
        <dbReference type="SAM" id="Coils"/>
    </source>
</evidence>
<protein>
    <submittedName>
        <fullName evidence="3">Uncharacterized protein</fullName>
    </submittedName>
</protein>
<evidence type="ECO:0000313" key="3">
    <source>
        <dbReference type="EMBL" id="RKU46524.1"/>
    </source>
</evidence>
<evidence type="ECO:0000313" key="4">
    <source>
        <dbReference type="Proteomes" id="UP000275385"/>
    </source>
</evidence>
<sequence length="1538" mass="176268">MTAIGDGQTGPRCQAINLSDLLQCPKVATNVNELFCNLHAKQCYGLYRGYKRRNALLDGLEKHQPAFLRDSKTALVNQTFADVQHEDEVKDIHGFLFKKMNLLKQVIEARNKHHQHFYSQAMDYGHQAYLNHLQEQLRAVQKAMNALERRTAEILFKNEKWYDWVRTEQDEEEANQEKEAKRVKMEAALFRRHWQSTEARLKAARAKEEKKRQEAYLEQVWRERMAESEIEDDSDVAWDPIEDVFEDHRERFADLIRQFLWMDMPAKDTHEDVSALKPLEEGEAVVEADAVPSSPGPTETDEAAATADTANTAEVAEADAPEAADGTVATTKKKKKNHRGGKKHKKKNTGNENGATTGGPLPDKSNIESKDEVSQRLREGVARDFSHVEGAIVVGTLQHPHETHERVPPLAEEDVKRLVSEITEVKAFLLCRQLLSFPSLLSAALKANSIEEFLADKSLPETDLRSLCLKVESPDLQALRDACADFARGDEPDDDKEEEEVFEPQSAAQYLQHSMRYGDLEDFGDRPGTGLLLDLTADNRRMLEGAGIKTAKLKSEPKNRKMKIRVCGRSIWNYASESRLPRDGWLHFSIMAKDCSFEEAMSLCRNWDEFYDLHLLASWQYFPHAKWSNWSGGMLNEDLVTMGFVPFYDDMSGHEITTYLKLPQVTRRAFDRERFVMEGRNVVCGHMKRNDPISRRFIQYMLMRRGEALILVIDGKTGKIVVAPEQDERWLVRAVPGTMAPLPGEPAPYPGPVPWHNIVEVGPEFFARVEQYRKWHFGFDSYYEVYVWDFAPGEEPSDLFQLISEVMIKARRMRGMRDKYTPQKHITSGITRDKETMGIRQIRPGEEVQSLYDELTDPRAGYWMRTKTGRMIRTTEDLPPGESPYLFYNDTDAAEDAVLFDKGLPANFPFIEITNPVQMLENGGMPLSLLNYTANSLKKDLFRRLPKSEEDKLLADAVSEDSDVGWESEDSDDGPEAYQPGKEEFGFRVPPLWENAHRAISKSKVTPEQAELMRKLDFSSVKLKIPTSELMKFMGKQEIMERDRSYVFKDTFHLGDLEPGAQEKHATSTKLIRGIQKFVQDKPTLTWPWFCMEILDWLHLKLYYNRYPAEPLKPWPHRYMVQDITQAFVTMSLFFPNLEVTSVVRDYLNTEEGSEFKSSPILDQEAKTRTLPDRRTRTSNRFRAPGFWSELDALYKSDKIIFDIYPWDWAMTTRPIIAKLYRAGAIGPAAIQPRPEIVPGLAIANTEPHRPDKLDLFIKYDWTGDFMADMPANYIDYTQWPDLLSEARSFSAVHGPKARFALIRLWSAPHFYPLMMMIERRQPMSFIDPAGRAWEWKFTPKDMPASEWSIHNTVRLRLGCLRQAMIGSAEAEVAAFAATTAKKASPDVAASSSTTSTPDGKKKSRQARRHEALRDKRVAEGKWKANEKWNYGVCELDERVHHRGDLVLVMGTDERDLLKWTTAVTFALQTKPWLREVDLWKSFVNVDIEFLEGLHEYWLGKEVPGEGGKGEGVPVDDSCVDVKAGVVWDAAERKRRGI</sequence>
<dbReference type="Proteomes" id="UP000275385">
    <property type="component" value="Unassembled WGS sequence"/>
</dbReference>
<comment type="caution">
    <text evidence="3">The sequence shown here is derived from an EMBL/GenBank/DDBJ whole genome shotgun (WGS) entry which is preliminary data.</text>
</comment>
<feature type="compositionally biased region" description="Low complexity" evidence="2">
    <location>
        <begin position="350"/>
        <end position="359"/>
    </location>
</feature>
<feature type="compositionally biased region" description="Acidic residues" evidence="2">
    <location>
        <begin position="958"/>
        <end position="975"/>
    </location>
</feature>
<feature type="compositionally biased region" description="Basic and acidic residues" evidence="2">
    <location>
        <begin position="365"/>
        <end position="377"/>
    </location>
</feature>
<accession>A0A420YFG5</accession>
<feature type="region of interest" description="Disordered" evidence="2">
    <location>
        <begin position="954"/>
        <end position="980"/>
    </location>
</feature>
<feature type="compositionally biased region" description="Low complexity" evidence="2">
    <location>
        <begin position="303"/>
        <end position="315"/>
    </location>
</feature>
<organism evidence="3 4">
    <name type="scientific">Coniochaeta pulveracea</name>
    <dbReference type="NCBI Taxonomy" id="177199"/>
    <lineage>
        <taxon>Eukaryota</taxon>
        <taxon>Fungi</taxon>
        <taxon>Dikarya</taxon>
        <taxon>Ascomycota</taxon>
        <taxon>Pezizomycotina</taxon>
        <taxon>Sordariomycetes</taxon>
        <taxon>Sordariomycetidae</taxon>
        <taxon>Coniochaetales</taxon>
        <taxon>Coniochaetaceae</taxon>
        <taxon>Coniochaeta</taxon>
    </lineage>
</organism>
<feature type="region of interest" description="Disordered" evidence="2">
    <location>
        <begin position="286"/>
        <end position="377"/>
    </location>
</feature>
<feature type="region of interest" description="Disordered" evidence="2">
    <location>
        <begin position="1385"/>
        <end position="1416"/>
    </location>
</feature>
<gene>
    <name evidence="3" type="ORF">DL546_008789</name>
</gene>
<reference evidence="3 4" key="1">
    <citation type="submission" date="2018-08" db="EMBL/GenBank/DDBJ databases">
        <title>Draft genome of the lignicolous fungus Coniochaeta pulveracea.</title>
        <authorList>
            <person name="Borstlap C.J."/>
            <person name="De Witt R.N."/>
            <person name="Botha A."/>
            <person name="Volschenk H."/>
        </authorList>
    </citation>
    <scope>NUCLEOTIDE SEQUENCE [LARGE SCALE GENOMIC DNA]</scope>
    <source>
        <strain evidence="3 4">CAB683</strain>
    </source>
</reference>
<proteinExistence type="predicted"/>
<dbReference type="OrthoDB" id="5326588at2759"/>
<feature type="coiled-coil region" evidence="1">
    <location>
        <begin position="130"/>
        <end position="188"/>
    </location>
</feature>
<name>A0A420YFG5_9PEZI</name>
<evidence type="ECO:0000256" key="2">
    <source>
        <dbReference type="SAM" id="MobiDB-lite"/>
    </source>
</evidence>
<feature type="compositionally biased region" description="Basic residues" evidence="2">
    <location>
        <begin position="331"/>
        <end position="348"/>
    </location>
</feature>
<keyword evidence="1" id="KW-0175">Coiled coil</keyword>
<dbReference type="EMBL" id="QVQW01000014">
    <property type="protein sequence ID" value="RKU46524.1"/>
    <property type="molecule type" value="Genomic_DNA"/>
</dbReference>